<proteinExistence type="predicted"/>
<dbReference type="InterPro" id="IPR006448">
    <property type="entry name" value="Phage_term_ssu_P27"/>
</dbReference>
<dbReference type="InParanoid" id="A0A5R8Q9L8"/>
<gene>
    <name evidence="1" type="ORF">FEZ08_09505</name>
</gene>
<name>A0A5R8Q9L8_9FIRM</name>
<reference evidence="1 2" key="1">
    <citation type="submission" date="2019-05" db="EMBL/GenBank/DDBJ databases">
        <title>Culicoidintestinum kansasii gen. nov., sp. nov. from the gastrointestinal tract of the biting midge, Culicoides sonorensis.</title>
        <authorList>
            <person name="Neupane S."/>
            <person name="Ghosh A."/>
            <person name="Gunther S."/>
            <person name="Martin K."/>
            <person name="Zurek L."/>
        </authorList>
    </citation>
    <scope>NUCLEOTIDE SEQUENCE [LARGE SCALE GENOMIC DNA]</scope>
    <source>
        <strain evidence="1 2">CS-1</strain>
    </source>
</reference>
<sequence length="137" mass="15698">MNNYTPTRKVLTNKKVMGNGVGHLQKKYIARITPTKQIGVDEMDTELKNEELLRKAIENYRFCEQQVEDAKALIKKHGLTIESASNGLIRNPAVQIQDTYLKQMKIHRDDIIKLRELLGIQWLNNGGGEDNEPEPEL</sequence>
<organism evidence="1 2">
    <name type="scientific">Culicoidibacter larvae</name>
    <dbReference type="NCBI Taxonomy" id="2579976"/>
    <lineage>
        <taxon>Bacteria</taxon>
        <taxon>Bacillati</taxon>
        <taxon>Bacillota</taxon>
        <taxon>Culicoidibacteria</taxon>
        <taxon>Culicoidibacterales</taxon>
        <taxon>Culicoidibacteraceae</taxon>
        <taxon>Culicoidibacter</taxon>
    </lineage>
</organism>
<dbReference type="AlphaFoldDB" id="A0A5R8Q9L8"/>
<evidence type="ECO:0000313" key="1">
    <source>
        <dbReference type="EMBL" id="TLG72059.1"/>
    </source>
</evidence>
<evidence type="ECO:0000313" key="2">
    <source>
        <dbReference type="Proteomes" id="UP000306912"/>
    </source>
</evidence>
<comment type="caution">
    <text evidence="1">The sequence shown here is derived from an EMBL/GenBank/DDBJ whole genome shotgun (WGS) entry which is preliminary data.</text>
</comment>
<dbReference type="EMBL" id="VBWP01000009">
    <property type="protein sequence ID" value="TLG72059.1"/>
    <property type="molecule type" value="Genomic_DNA"/>
</dbReference>
<dbReference type="Proteomes" id="UP000306912">
    <property type="component" value="Unassembled WGS sequence"/>
</dbReference>
<keyword evidence="2" id="KW-1185">Reference proteome</keyword>
<protein>
    <submittedName>
        <fullName evidence="1">P27 family phage terminase small subunit</fullName>
    </submittedName>
</protein>
<dbReference type="Pfam" id="PF05119">
    <property type="entry name" value="Terminase_4"/>
    <property type="match status" value="1"/>
</dbReference>
<accession>A0A5R8Q9L8</accession>